<dbReference type="InterPro" id="IPR049942">
    <property type="entry name" value="DML1/Misato"/>
</dbReference>
<dbReference type="AlphaFoldDB" id="A0A364KWR1"/>
<keyword evidence="3" id="KW-1185">Reference proteome</keyword>
<dbReference type="RefSeq" id="XP_040732447.1">
    <property type="nucleotide sequence ID" value="XM_040876255.1"/>
</dbReference>
<proteinExistence type="predicted"/>
<accession>A0A364KWR1</accession>
<dbReference type="GO" id="GO:0007005">
    <property type="term" value="P:mitochondrion organization"/>
    <property type="evidence" value="ECO:0007669"/>
    <property type="project" value="InterPro"/>
</dbReference>
<dbReference type="PANTHER" id="PTHR13391">
    <property type="entry name" value="MITOCHONDRIAL DISTRIBUTION REGULATOR MISATO"/>
    <property type="match status" value="1"/>
</dbReference>
<evidence type="ECO:0000313" key="2">
    <source>
        <dbReference type="EMBL" id="RAO67931.1"/>
    </source>
</evidence>
<dbReference type="Proteomes" id="UP000249363">
    <property type="component" value="Unassembled WGS sequence"/>
</dbReference>
<gene>
    <name evidence="2" type="ORF">BHQ10_003943</name>
</gene>
<comment type="caution">
    <text evidence="2">The sequence shown here is derived from an EMBL/GenBank/DDBJ whole genome shotgun (WGS) entry which is preliminary data.</text>
</comment>
<dbReference type="GO" id="GO:0005739">
    <property type="term" value="C:mitochondrion"/>
    <property type="evidence" value="ECO:0007669"/>
    <property type="project" value="TreeGrafter"/>
</dbReference>
<dbReference type="EMBL" id="MIKG01000006">
    <property type="protein sequence ID" value="RAO67931.1"/>
    <property type="molecule type" value="Genomic_DNA"/>
</dbReference>
<dbReference type="GeneID" id="63793159"/>
<dbReference type="STRING" id="1196081.A0A364KWR1"/>
<name>A0A364KWR1_TALAM</name>
<evidence type="ECO:0000259" key="1">
    <source>
        <dbReference type="Pfam" id="PF14881"/>
    </source>
</evidence>
<reference evidence="2 3" key="1">
    <citation type="journal article" date="2017" name="Biotechnol. Biofuels">
        <title>Differential beta-glucosidase expression as a function of carbon source availability in Talaromyces amestolkiae: a genomic and proteomic approach.</title>
        <authorList>
            <person name="de Eugenio L.I."/>
            <person name="Mendez-Liter J.A."/>
            <person name="Nieto-Dominguez M."/>
            <person name="Alonso L."/>
            <person name="Gil-Munoz J."/>
            <person name="Barriuso J."/>
            <person name="Prieto A."/>
            <person name="Martinez M.J."/>
        </authorList>
    </citation>
    <scope>NUCLEOTIDE SEQUENCE [LARGE SCALE GENOMIC DNA]</scope>
    <source>
        <strain evidence="2 3">CIB</strain>
    </source>
</reference>
<dbReference type="OrthoDB" id="271881at2759"/>
<dbReference type="PANTHER" id="PTHR13391:SF0">
    <property type="entry name" value="PROTEIN MISATO HOMOLOG 1"/>
    <property type="match status" value="1"/>
</dbReference>
<dbReference type="InterPro" id="IPR029209">
    <property type="entry name" value="DML1/Misato_tubulin"/>
</dbReference>
<dbReference type="Pfam" id="PF14881">
    <property type="entry name" value="Tubulin_3"/>
    <property type="match status" value="1"/>
</dbReference>
<feature type="domain" description="DML1/Misato tubulin" evidence="1">
    <location>
        <begin position="2"/>
        <end position="59"/>
    </location>
</feature>
<organism evidence="2 3">
    <name type="scientific">Talaromyces amestolkiae</name>
    <dbReference type="NCBI Taxonomy" id="1196081"/>
    <lineage>
        <taxon>Eukaryota</taxon>
        <taxon>Fungi</taxon>
        <taxon>Dikarya</taxon>
        <taxon>Ascomycota</taxon>
        <taxon>Pezizomycotina</taxon>
        <taxon>Eurotiomycetes</taxon>
        <taxon>Eurotiomycetidae</taxon>
        <taxon>Eurotiales</taxon>
        <taxon>Trichocomaceae</taxon>
        <taxon>Talaromyces</taxon>
        <taxon>Talaromyces sect. Talaromyces</taxon>
    </lineage>
</organism>
<evidence type="ECO:0000313" key="3">
    <source>
        <dbReference type="Proteomes" id="UP000249363"/>
    </source>
</evidence>
<sequence>MINTARTLNSIAPLASLYCPIIDAPQHLPKYLNIDMQSDWYKSALLASAIETATLPSRLRTYRDFETSLLGHRGGAQTIFELQSSVITPDAGDKRPPWATKKDTVQKSNDEAKLAFDINFTTTQSMADDTAVFTQVQVFRGEEQKSVNTEPATFDDIGLTRKLRLYASKPAVERFTSTLRFPLPDSYPRNMFSGSDAKVGVEMVAALSTTSRLAEKLRDLQTIASRGVGVDERENLTNGLGELRELYEKDWISESDSGDD</sequence>
<protein>
    <recommendedName>
        <fullName evidence="1">DML1/Misato tubulin domain-containing protein</fullName>
    </recommendedName>
</protein>